<dbReference type="InterPro" id="IPR018061">
    <property type="entry name" value="Retropepsins"/>
</dbReference>
<feature type="compositionally biased region" description="Polar residues" evidence="3">
    <location>
        <begin position="54"/>
        <end position="79"/>
    </location>
</feature>
<proteinExistence type="predicted"/>
<dbReference type="GO" id="GO:0004190">
    <property type="term" value="F:aspartic-type endopeptidase activity"/>
    <property type="evidence" value="ECO:0007669"/>
    <property type="project" value="InterPro"/>
</dbReference>
<name>A0A922SF46_SPOEX</name>
<evidence type="ECO:0000259" key="5">
    <source>
        <dbReference type="PROSITE" id="PS50175"/>
    </source>
</evidence>
<keyword evidence="2" id="KW-0479">Metal-binding</keyword>
<dbReference type="InterPro" id="IPR001878">
    <property type="entry name" value="Znf_CCHC"/>
</dbReference>
<keyword evidence="1" id="KW-0378">Hydrolase</keyword>
<evidence type="ECO:0000256" key="3">
    <source>
        <dbReference type="SAM" id="MobiDB-lite"/>
    </source>
</evidence>
<dbReference type="Proteomes" id="UP000814243">
    <property type="component" value="Unassembled WGS sequence"/>
</dbReference>
<dbReference type="Gene3D" id="2.40.70.10">
    <property type="entry name" value="Acid Proteases"/>
    <property type="match status" value="1"/>
</dbReference>
<dbReference type="EMBL" id="JACEFF010000559">
    <property type="protein sequence ID" value="KAH9635390.1"/>
    <property type="molecule type" value="Genomic_DNA"/>
</dbReference>
<feature type="domain" description="CCHC-type" evidence="4">
    <location>
        <begin position="297"/>
        <end position="312"/>
    </location>
</feature>
<feature type="compositionally biased region" description="Low complexity" evidence="3">
    <location>
        <begin position="504"/>
        <end position="513"/>
    </location>
</feature>
<dbReference type="GO" id="GO:0006508">
    <property type="term" value="P:proteolysis"/>
    <property type="evidence" value="ECO:0007669"/>
    <property type="project" value="InterPro"/>
</dbReference>
<gene>
    <name evidence="6" type="ORF">HF086_017639</name>
</gene>
<dbReference type="PROSITE" id="PS50158">
    <property type="entry name" value="ZF_CCHC"/>
    <property type="match status" value="1"/>
</dbReference>
<dbReference type="SMART" id="SM00343">
    <property type="entry name" value="ZnF_C2HC"/>
    <property type="match status" value="2"/>
</dbReference>
<dbReference type="GO" id="GO:0008270">
    <property type="term" value="F:zinc ion binding"/>
    <property type="evidence" value="ECO:0007669"/>
    <property type="project" value="UniProtKB-KW"/>
</dbReference>
<protein>
    <recommendedName>
        <fullName evidence="8">CCHC-type domain-containing protein</fullName>
    </recommendedName>
</protein>
<keyword evidence="2" id="KW-0862">Zinc</keyword>
<feature type="domain" description="Peptidase A2" evidence="5">
    <location>
        <begin position="388"/>
        <end position="424"/>
    </location>
</feature>
<evidence type="ECO:0000259" key="4">
    <source>
        <dbReference type="PROSITE" id="PS50158"/>
    </source>
</evidence>
<feature type="region of interest" description="Disordered" evidence="3">
    <location>
        <begin position="481"/>
        <end position="513"/>
    </location>
</feature>
<dbReference type="PROSITE" id="PS50175">
    <property type="entry name" value="ASP_PROT_RETROV"/>
    <property type="match status" value="1"/>
</dbReference>
<dbReference type="GO" id="GO:0003676">
    <property type="term" value="F:nucleic acid binding"/>
    <property type="evidence" value="ECO:0007669"/>
    <property type="project" value="InterPro"/>
</dbReference>
<dbReference type="InterPro" id="IPR001995">
    <property type="entry name" value="Peptidase_A2_cat"/>
</dbReference>
<keyword evidence="2" id="KW-0863">Zinc-finger</keyword>
<dbReference type="AlphaFoldDB" id="A0A922SF46"/>
<dbReference type="CDD" id="cd00303">
    <property type="entry name" value="retropepsin_like"/>
    <property type="match status" value="1"/>
</dbReference>
<evidence type="ECO:0000313" key="7">
    <source>
        <dbReference type="Proteomes" id="UP000814243"/>
    </source>
</evidence>
<evidence type="ECO:0000256" key="2">
    <source>
        <dbReference type="PROSITE-ProRule" id="PRU00047"/>
    </source>
</evidence>
<sequence>MNEVIKGVIRARKLTLLLIFGEKTFLHPFTFIKLRGKMDKQGEGESMAPGESSCALSQSNAGDRESTTSANEEQSQQKGGNVPPEFYSHMITMMQNMSERLSKQRDKVKITDIFLPSYDPDGNVGVREWCNHISAAKTNYELCDYDIRMKVTSLLKGRAKLWADNWLVTTSTWDELRQNIITTFEPENRYSRDVLKFKEHNYDHTKDIAEFLSQSWILWRRVTRDKLDNNDAVEAVIGTISDERLRIELMNARATSVPELISVASSIRVKRPSYQCSNQPPNKRQKYSIDNRNATYCTFCKKPGHASRDCRNKNTSVDLETRSNEKIPSSSAIPKQNDNRFCSFCSKSGHTFDTCYRREKHITSNVNSVTRNKLNLNTMRMRLGDIVINAIFDSGAECSVMRESVANKLPGKRQQSVHYLRGIGPFPVVSLGILTTICDIDNINVEIDFYILPDYEMTSDVLIGANILSETGLTVAHDQLRRAPQPGGSTQAAMSPPDDPQPGPSSDGTVVAS</sequence>
<evidence type="ECO:0000313" key="6">
    <source>
        <dbReference type="EMBL" id="KAH9635390.1"/>
    </source>
</evidence>
<dbReference type="Pfam" id="PF00077">
    <property type="entry name" value="RVP"/>
    <property type="match status" value="1"/>
</dbReference>
<evidence type="ECO:0008006" key="8">
    <source>
        <dbReference type="Google" id="ProtNLM"/>
    </source>
</evidence>
<feature type="region of interest" description="Disordered" evidence="3">
    <location>
        <begin position="41"/>
        <end position="85"/>
    </location>
</feature>
<dbReference type="Gene3D" id="4.10.60.10">
    <property type="entry name" value="Zinc finger, CCHC-type"/>
    <property type="match status" value="1"/>
</dbReference>
<dbReference type="SUPFAM" id="SSF57756">
    <property type="entry name" value="Retrovirus zinc finger-like domains"/>
    <property type="match status" value="1"/>
</dbReference>
<evidence type="ECO:0000256" key="1">
    <source>
        <dbReference type="ARBA" id="ARBA00022801"/>
    </source>
</evidence>
<reference evidence="6" key="1">
    <citation type="journal article" date="2021" name="G3 (Bethesda)">
        <title>Genome and transcriptome analysis of the beet armyworm Spodoptera exigua reveals targets for pest control. .</title>
        <authorList>
            <person name="Simon S."/>
            <person name="Breeschoten T."/>
            <person name="Jansen H.J."/>
            <person name="Dirks R.P."/>
            <person name="Schranz M.E."/>
            <person name="Ros V.I.D."/>
        </authorList>
    </citation>
    <scope>NUCLEOTIDE SEQUENCE</scope>
    <source>
        <strain evidence="6">TB_SE_WUR_2020</strain>
    </source>
</reference>
<organism evidence="6 7">
    <name type="scientific">Spodoptera exigua</name>
    <name type="common">Beet armyworm</name>
    <name type="synonym">Noctua fulgens</name>
    <dbReference type="NCBI Taxonomy" id="7107"/>
    <lineage>
        <taxon>Eukaryota</taxon>
        <taxon>Metazoa</taxon>
        <taxon>Ecdysozoa</taxon>
        <taxon>Arthropoda</taxon>
        <taxon>Hexapoda</taxon>
        <taxon>Insecta</taxon>
        <taxon>Pterygota</taxon>
        <taxon>Neoptera</taxon>
        <taxon>Endopterygota</taxon>
        <taxon>Lepidoptera</taxon>
        <taxon>Glossata</taxon>
        <taxon>Ditrysia</taxon>
        <taxon>Noctuoidea</taxon>
        <taxon>Noctuidae</taxon>
        <taxon>Amphipyrinae</taxon>
        <taxon>Spodoptera</taxon>
    </lineage>
</organism>
<dbReference type="SUPFAM" id="SSF50630">
    <property type="entry name" value="Acid proteases"/>
    <property type="match status" value="1"/>
</dbReference>
<dbReference type="InterPro" id="IPR021109">
    <property type="entry name" value="Peptidase_aspartic_dom_sf"/>
</dbReference>
<comment type="caution">
    <text evidence="6">The sequence shown here is derived from an EMBL/GenBank/DDBJ whole genome shotgun (WGS) entry which is preliminary data.</text>
</comment>
<accession>A0A922SF46</accession>
<dbReference type="InterPro" id="IPR036875">
    <property type="entry name" value="Znf_CCHC_sf"/>
</dbReference>